<dbReference type="Gene3D" id="1.10.1670.10">
    <property type="entry name" value="Helix-hairpin-Helix base-excision DNA repair enzymes (C-terminal)"/>
    <property type="match status" value="1"/>
</dbReference>
<dbReference type="EMBL" id="PIQG01000001">
    <property type="protein sequence ID" value="RUO78965.1"/>
    <property type="molecule type" value="Genomic_DNA"/>
</dbReference>
<keyword evidence="6" id="KW-0004">4Fe-4S</keyword>
<dbReference type="PANTHER" id="PTHR42944">
    <property type="entry name" value="ADENINE DNA GLYCOSYLASE"/>
    <property type="match status" value="1"/>
</dbReference>
<dbReference type="SMART" id="SM00525">
    <property type="entry name" value="FES"/>
    <property type="match status" value="1"/>
</dbReference>
<keyword evidence="10 14" id="KW-0408">Iron</keyword>
<keyword evidence="7" id="KW-0479">Metal-binding</keyword>
<comment type="cofactor">
    <cofactor evidence="14">
        <name>[4Fe-4S] cluster</name>
        <dbReference type="ChEBI" id="CHEBI:49883"/>
    </cofactor>
    <text evidence="14">Binds 1 [4Fe-4S] cluster.</text>
</comment>
<dbReference type="SUPFAM" id="SSF48150">
    <property type="entry name" value="DNA-glycosylase"/>
    <property type="match status" value="1"/>
</dbReference>
<dbReference type="InterPro" id="IPR029119">
    <property type="entry name" value="MutY_C"/>
</dbReference>
<evidence type="ECO:0000256" key="2">
    <source>
        <dbReference type="ARBA" id="ARBA00002933"/>
    </source>
</evidence>
<dbReference type="CDD" id="cd00056">
    <property type="entry name" value="ENDO3c"/>
    <property type="match status" value="1"/>
</dbReference>
<evidence type="ECO:0000256" key="1">
    <source>
        <dbReference type="ARBA" id="ARBA00000843"/>
    </source>
</evidence>
<dbReference type="GO" id="GO:0006298">
    <property type="term" value="P:mismatch repair"/>
    <property type="evidence" value="ECO:0007669"/>
    <property type="project" value="TreeGrafter"/>
</dbReference>
<comment type="similarity">
    <text evidence="3 14">Belongs to the Nth/MutY family.</text>
</comment>
<proteinExistence type="inferred from homology"/>
<dbReference type="RefSeq" id="WP_126824061.1">
    <property type="nucleotide sequence ID" value="NZ_PIQG01000001.1"/>
</dbReference>
<dbReference type="Gene3D" id="3.90.79.10">
    <property type="entry name" value="Nucleoside Triphosphate Pyrophosphohydrolase"/>
    <property type="match status" value="1"/>
</dbReference>
<sequence>MMLKPEYFQEVVLNWQAQYGRHDLPWQQHITPYKVLVSEIMLQQTQVKTVIPYFQRWLARFPDIASLAAAAEDDVMSCWQGLGYYSRARNLHKTAKYVVHELAGEIPKTPAELREVPGVGPYTAGAITAFAYNEPGTIVDGNVKRLFARLFELEGNLNTGARHRELWELVERYTPTTNNRQFAQGLLDLGATICTPRQPRCQECPLQLKCKAFSHNTVNEFPQRFKKSPLPTRSGYFVLNKSDAGIVLEQRPADTIWPRLWALPELVDEDTEAPVLGRFKHTFSHYKLDAVVYQGAEFKTNNLTKRFAIDQLQDIGMPAPIRKFIEQHLLKPADNN</sequence>
<dbReference type="AlphaFoldDB" id="A0A432ZM63"/>
<dbReference type="Pfam" id="PF00730">
    <property type="entry name" value="HhH-GPD"/>
    <property type="match status" value="1"/>
</dbReference>
<dbReference type="CDD" id="cd03431">
    <property type="entry name" value="NUDIX_DNA_Glycosylase_C-MutY"/>
    <property type="match status" value="1"/>
</dbReference>
<reference evidence="16 17" key="1">
    <citation type="journal article" date="2011" name="Front. Microbiol.">
        <title>Genomic signatures of strain selection and enhancement in Bacillus atrophaeus var. globigii, a historical biowarfare simulant.</title>
        <authorList>
            <person name="Gibbons H.S."/>
            <person name="Broomall S.M."/>
            <person name="McNew L.A."/>
            <person name="Daligault H."/>
            <person name="Chapman C."/>
            <person name="Bruce D."/>
            <person name="Karavis M."/>
            <person name="Krepps M."/>
            <person name="McGregor P.A."/>
            <person name="Hong C."/>
            <person name="Park K.H."/>
            <person name="Akmal A."/>
            <person name="Feldman A."/>
            <person name="Lin J.S."/>
            <person name="Chang W.E."/>
            <person name="Higgs B.W."/>
            <person name="Demirev P."/>
            <person name="Lindquist J."/>
            <person name="Liem A."/>
            <person name="Fochler E."/>
            <person name="Read T.D."/>
            <person name="Tapia R."/>
            <person name="Johnson S."/>
            <person name="Bishop-Lilly K.A."/>
            <person name="Detter C."/>
            <person name="Han C."/>
            <person name="Sozhamannan S."/>
            <person name="Rosenzweig C.N."/>
            <person name="Skowronski E.W."/>
        </authorList>
    </citation>
    <scope>NUCLEOTIDE SEQUENCE [LARGE SCALE GENOMIC DNA]</scope>
    <source>
        <strain evidence="16 17">PIT1</strain>
    </source>
</reference>
<keyword evidence="12" id="KW-0234">DNA repair</keyword>
<dbReference type="GO" id="GO:0035485">
    <property type="term" value="F:adenine/guanine mispair binding"/>
    <property type="evidence" value="ECO:0007669"/>
    <property type="project" value="TreeGrafter"/>
</dbReference>
<organism evidence="16 17">
    <name type="scientific">Pseudidiomarina taiwanensis</name>
    <dbReference type="NCBI Taxonomy" id="337250"/>
    <lineage>
        <taxon>Bacteria</taxon>
        <taxon>Pseudomonadati</taxon>
        <taxon>Pseudomonadota</taxon>
        <taxon>Gammaproteobacteria</taxon>
        <taxon>Alteromonadales</taxon>
        <taxon>Idiomarinaceae</taxon>
        <taxon>Pseudidiomarina</taxon>
    </lineage>
</organism>
<evidence type="ECO:0000256" key="5">
    <source>
        <dbReference type="ARBA" id="ARBA00022023"/>
    </source>
</evidence>
<evidence type="ECO:0000256" key="11">
    <source>
        <dbReference type="ARBA" id="ARBA00023014"/>
    </source>
</evidence>
<evidence type="ECO:0000256" key="3">
    <source>
        <dbReference type="ARBA" id="ARBA00008343"/>
    </source>
</evidence>
<dbReference type="GO" id="GO:0006284">
    <property type="term" value="P:base-excision repair"/>
    <property type="evidence" value="ECO:0007669"/>
    <property type="project" value="UniProtKB-UniRule"/>
</dbReference>
<feature type="domain" description="HhH-GPD" evidence="15">
    <location>
        <begin position="41"/>
        <end position="192"/>
    </location>
</feature>
<comment type="catalytic activity">
    <reaction evidence="1 14">
        <text>Hydrolyzes free adenine bases from 7,8-dihydro-8-oxoguanine:adenine mismatched double-stranded DNA, leaving an apurinic site.</text>
        <dbReference type="EC" id="3.2.2.31"/>
    </reaction>
</comment>
<evidence type="ECO:0000256" key="9">
    <source>
        <dbReference type="ARBA" id="ARBA00022801"/>
    </source>
</evidence>
<evidence type="ECO:0000259" key="15">
    <source>
        <dbReference type="SMART" id="SM00478"/>
    </source>
</evidence>
<dbReference type="GO" id="GO:0046872">
    <property type="term" value="F:metal ion binding"/>
    <property type="evidence" value="ECO:0007669"/>
    <property type="project" value="UniProtKB-UniRule"/>
</dbReference>
<dbReference type="FunFam" id="1.10.340.30:FF:000002">
    <property type="entry name" value="Adenine DNA glycosylase"/>
    <property type="match status" value="1"/>
</dbReference>
<comment type="function">
    <text evidence="2">Adenine glycosylase active on G-A mispairs. MutY also corrects error-prone DNA synthesis past GO lesions which are due to the oxidatively damaged form of guanine: 7,8-dihydro-8-oxoguanine (8-oxo-dGTP).</text>
</comment>
<dbReference type="InterPro" id="IPR005760">
    <property type="entry name" value="A/G_AdeGlyc_MutY"/>
</dbReference>
<dbReference type="SMART" id="SM00478">
    <property type="entry name" value="ENDO3c"/>
    <property type="match status" value="1"/>
</dbReference>
<evidence type="ECO:0000256" key="13">
    <source>
        <dbReference type="ARBA" id="ARBA00023295"/>
    </source>
</evidence>
<dbReference type="GO" id="GO:0000701">
    <property type="term" value="F:purine-specific mismatch base pair DNA N-glycosylase activity"/>
    <property type="evidence" value="ECO:0007669"/>
    <property type="project" value="UniProtKB-EC"/>
</dbReference>
<dbReference type="InterPro" id="IPR044298">
    <property type="entry name" value="MIG/MutY"/>
</dbReference>
<evidence type="ECO:0000256" key="4">
    <source>
        <dbReference type="ARBA" id="ARBA00012045"/>
    </source>
</evidence>
<dbReference type="Proteomes" id="UP000288279">
    <property type="component" value="Unassembled WGS sequence"/>
</dbReference>
<evidence type="ECO:0000256" key="12">
    <source>
        <dbReference type="ARBA" id="ARBA00023204"/>
    </source>
</evidence>
<dbReference type="SUPFAM" id="SSF55811">
    <property type="entry name" value="Nudix"/>
    <property type="match status" value="1"/>
</dbReference>
<keyword evidence="9" id="KW-0378">Hydrolase</keyword>
<dbReference type="GO" id="GO:0034039">
    <property type="term" value="F:8-oxo-7,8-dihydroguanine DNA N-glycosylase activity"/>
    <property type="evidence" value="ECO:0007669"/>
    <property type="project" value="TreeGrafter"/>
</dbReference>
<dbReference type="NCBIfam" id="TIGR01084">
    <property type="entry name" value="mutY"/>
    <property type="match status" value="1"/>
</dbReference>
<dbReference type="InterPro" id="IPR000445">
    <property type="entry name" value="HhH_motif"/>
</dbReference>
<evidence type="ECO:0000313" key="16">
    <source>
        <dbReference type="EMBL" id="RUO78965.1"/>
    </source>
</evidence>
<dbReference type="OrthoDB" id="9802365at2"/>
<dbReference type="PANTHER" id="PTHR42944:SF1">
    <property type="entry name" value="ADENINE DNA GLYCOSYLASE"/>
    <property type="match status" value="1"/>
</dbReference>
<evidence type="ECO:0000256" key="7">
    <source>
        <dbReference type="ARBA" id="ARBA00022723"/>
    </source>
</evidence>
<gene>
    <name evidence="16" type="primary">mutY</name>
    <name evidence="16" type="ORF">CWI83_00090</name>
</gene>
<dbReference type="InterPro" id="IPR015797">
    <property type="entry name" value="NUDIX_hydrolase-like_dom_sf"/>
</dbReference>
<evidence type="ECO:0000256" key="8">
    <source>
        <dbReference type="ARBA" id="ARBA00022763"/>
    </source>
</evidence>
<dbReference type="InterPro" id="IPR003651">
    <property type="entry name" value="Endonuclease3_FeS-loop_motif"/>
</dbReference>
<protein>
    <recommendedName>
        <fullName evidence="5 14">Adenine DNA glycosylase</fullName>
        <ecNumber evidence="4 14">3.2.2.31</ecNumber>
    </recommendedName>
</protein>
<dbReference type="EC" id="3.2.2.31" evidence="4 14"/>
<dbReference type="Gene3D" id="1.10.340.30">
    <property type="entry name" value="Hypothetical protein, domain 2"/>
    <property type="match status" value="1"/>
</dbReference>
<keyword evidence="8 14" id="KW-0227">DNA damage</keyword>
<accession>A0A432ZM63</accession>
<evidence type="ECO:0000256" key="6">
    <source>
        <dbReference type="ARBA" id="ARBA00022485"/>
    </source>
</evidence>
<keyword evidence="11" id="KW-0411">Iron-sulfur</keyword>
<evidence type="ECO:0000256" key="14">
    <source>
        <dbReference type="RuleBase" id="RU365096"/>
    </source>
</evidence>
<dbReference type="GO" id="GO:0051539">
    <property type="term" value="F:4 iron, 4 sulfur cluster binding"/>
    <property type="evidence" value="ECO:0007669"/>
    <property type="project" value="UniProtKB-UniRule"/>
</dbReference>
<dbReference type="InterPro" id="IPR011257">
    <property type="entry name" value="DNA_glycosylase"/>
</dbReference>
<evidence type="ECO:0000313" key="17">
    <source>
        <dbReference type="Proteomes" id="UP000288279"/>
    </source>
</evidence>
<dbReference type="Pfam" id="PF14815">
    <property type="entry name" value="NUDIX_4"/>
    <property type="match status" value="1"/>
</dbReference>
<keyword evidence="13 14" id="KW-0326">Glycosidase</keyword>
<keyword evidence="17" id="KW-1185">Reference proteome</keyword>
<comment type="caution">
    <text evidence="16">The sequence shown here is derived from an EMBL/GenBank/DDBJ whole genome shotgun (WGS) entry which is preliminary data.</text>
</comment>
<dbReference type="GO" id="GO:0032357">
    <property type="term" value="F:oxidized purine DNA binding"/>
    <property type="evidence" value="ECO:0007669"/>
    <property type="project" value="TreeGrafter"/>
</dbReference>
<dbReference type="InterPro" id="IPR023170">
    <property type="entry name" value="HhH_base_excis_C"/>
</dbReference>
<dbReference type="InterPro" id="IPR003265">
    <property type="entry name" value="HhH-GPD_domain"/>
</dbReference>
<name>A0A432ZM63_9GAMM</name>
<dbReference type="Pfam" id="PF00633">
    <property type="entry name" value="HHH"/>
    <property type="match status" value="1"/>
</dbReference>
<evidence type="ECO:0000256" key="10">
    <source>
        <dbReference type="ARBA" id="ARBA00023004"/>
    </source>
</evidence>